<evidence type="ECO:0000313" key="3">
    <source>
        <dbReference type="Proteomes" id="UP000334820"/>
    </source>
</evidence>
<feature type="transmembrane region" description="Helical" evidence="1">
    <location>
        <begin position="196"/>
        <end position="213"/>
    </location>
</feature>
<sequence>MTLGIIGLICSGLALLAGLGSLVLAGITVLVTSTSRSTGAFYPLTVQSLVYTCAGLIGGGFCLYHSIRSLLGKPSHVLKMPPFWIFLIGYVVTLAIGLVLQATHQAVAFLPVTTVLIFLTAIFPALTLLTLGLHLLRQARWSTTWRRFTLALTSGATMGILFASLLELSATLLLAATGPSFNPACLNDPSNPVCQAGTKTLLIVLAVVVAPLVEETVKPLGVALLSGRLTSGIEAFILGMSAGIGFDLVETIGYISMGYSDWAHVALVRSGAGLLHGLGAGMVALGWYHLIRTKQRRLRLGFACWLYAVLQHALWNACGSLSLLPAPVGPAIQSWQLDLGFISFGLDELLILLLTIIFLVLFILIVRWLRAHYQEPTPASAGAADSSSGRPAAVGV</sequence>
<feature type="transmembrane region" description="Helical" evidence="1">
    <location>
        <begin position="266"/>
        <end position="288"/>
    </location>
</feature>
<comment type="caution">
    <text evidence="2">The sequence shown here is derived from an EMBL/GenBank/DDBJ whole genome shotgun (WGS) entry which is preliminary data.</text>
</comment>
<feature type="transmembrane region" description="Helical" evidence="1">
    <location>
        <begin position="148"/>
        <end position="176"/>
    </location>
</feature>
<dbReference type="Proteomes" id="UP000334820">
    <property type="component" value="Unassembled WGS sequence"/>
</dbReference>
<dbReference type="EMBL" id="BKZV01000005">
    <property type="protein sequence ID" value="GER84596.1"/>
    <property type="molecule type" value="Genomic_DNA"/>
</dbReference>
<feature type="transmembrane region" description="Helical" evidence="1">
    <location>
        <begin position="49"/>
        <end position="71"/>
    </location>
</feature>
<feature type="transmembrane region" description="Helical" evidence="1">
    <location>
        <begin position="108"/>
        <end position="136"/>
    </location>
</feature>
<dbReference type="AlphaFoldDB" id="A0A5J4KFA4"/>
<protein>
    <recommendedName>
        <fullName evidence="4">Protease PrsW</fullName>
    </recommendedName>
</protein>
<reference evidence="2 3" key="1">
    <citation type="journal article" date="2019" name="Int. J. Syst. Evol. Microbiol.">
        <title>Thermogemmatispora aurantia sp. nov. and Thermogemmatispora argillosa sp. nov., within the class Ktedonobacteria, and emended description of the genus Thermogemmatispora.</title>
        <authorList>
            <person name="Zheng Y."/>
            <person name="Wang C.M."/>
            <person name="Sakai Y."/>
            <person name="Abe K."/>
            <person name="Yokota A."/>
            <person name="Yabe S."/>
        </authorList>
    </citation>
    <scope>NUCLEOTIDE SEQUENCE [LARGE SCALE GENOMIC DNA]</scope>
    <source>
        <strain evidence="2 3">A1-2</strain>
    </source>
</reference>
<proteinExistence type="predicted"/>
<keyword evidence="1" id="KW-1133">Transmembrane helix</keyword>
<evidence type="ECO:0000313" key="2">
    <source>
        <dbReference type="EMBL" id="GER84596.1"/>
    </source>
</evidence>
<feature type="transmembrane region" description="Helical" evidence="1">
    <location>
        <begin position="349"/>
        <end position="369"/>
    </location>
</feature>
<name>A0A5J4KFA4_9CHLR</name>
<dbReference type="Pfam" id="PF13367">
    <property type="entry name" value="PrsW-protease"/>
    <property type="match status" value="1"/>
</dbReference>
<feature type="transmembrane region" description="Helical" evidence="1">
    <location>
        <begin position="300"/>
        <end position="324"/>
    </location>
</feature>
<gene>
    <name evidence="2" type="ORF">KTAU_32320</name>
</gene>
<organism evidence="2 3">
    <name type="scientific">Thermogemmatispora aurantia</name>
    <dbReference type="NCBI Taxonomy" id="2045279"/>
    <lineage>
        <taxon>Bacteria</taxon>
        <taxon>Bacillati</taxon>
        <taxon>Chloroflexota</taxon>
        <taxon>Ktedonobacteria</taxon>
        <taxon>Thermogemmatisporales</taxon>
        <taxon>Thermogemmatisporaceae</taxon>
        <taxon>Thermogemmatispora</taxon>
    </lineage>
</organism>
<keyword evidence="3" id="KW-1185">Reference proteome</keyword>
<dbReference type="InterPro" id="IPR026898">
    <property type="entry name" value="PrsW"/>
</dbReference>
<keyword evidence="1" id="KW-0472">Membrane</keyword>
<keyword evidence="1" id="KW-0812">Transmembrane</keyword>
<feature type="transmembrane region" description="Helical" evidence="1">
    <location>
        <begin position="225"/>
        <end position="246"/>
    </location>
</feature>
<accession>A0A5J4KFA4</accession>
<evidence type="ECO:0008006" key="4">
    <source>
        <dbReference type="Google" id="ProtNLM"/>
    </source>
</evidence>
<evidence type="ECO:0000256" key="1">
    <source>
        <dbReference type="SAM" id="Phobius"/>
    </source>
</evidence>
<dbReference type="GO" id="GO:0008233">
    <property type="term" value="F:peptidase activity"/>
    <property type="evidence" value="ECO:0007669"/>
    <property type="project" value="InterPro"/>
</dbReference>
<feature type="transmembrane region" description="Helical" evidence="1">
    <location>
        <begin position="83"/>
        <end position="102"/>
    </location>
</feature>